<dbReference type="InterPro" id="IPR006699">
    <property type="entry name" value="GlpP"/>
</dbReference>
<dbReference type="SUPFAM" id="SSF110391">
    <property type="entry name" value="GlpP-like"/>
    <property type="match status" value="1"/>
</dbReference>
<dbReference type="InterPro" id="IPR013785">
    <property type="entry name" value="Aldolase_TIM"/>
</dbReference>
<dbReference type="GO" id="GO:0006071">
    <property type="term" value="P:glycerol metabolic process"/>
    <property type="evidence" value="ECO:0007669"/>
    <property type="project" value="InterPro"/>
</dbReference>
<comment type="caution">
    <text evidence="1">The sequence shown here is derived from an EMBL/GenBank/DDBJ whole genome shotgun (WGS) entry which is preliminary data.</text>
</comment>
<keyword evidence="2" id="KW-1185">Reference proteome</keyword>
<sequence>MRQGANTVDSRLVSALAEWPVIASATGIASAARFVESDAPIGMLAGIGVRDLERVCRAVVDRRKIAFVNLDSSPGLGHDAGALEFLLDIGAPGVCSTRAAVVERAGTTPMLTMQKVFVTDRSTLQRSLDGVARSSPDLVQLMPAIVISQMTAADRKAMTPYVAAGFVTDRAACARSLELGAMGVCSSDPELWSVRRRSLDA</sequence>
<reference evidence="1 2" key="1">
    <citation type="submission" date="2018-03" db="EMBL/GenBank/DDBJ databases">
        <title>Genomic Encyclopedia of Archaeal and Bacterial Type Strains, Phase II (KMG-II): from individual species to whole genera.</title>
        <authorList>
            <person name="Goeker M."/>
        </authorList>
    </citation>
    <scope>NUCLEOTIDE SEQUENCE [LARGE SCALE GENOMIC DNA]</scope>
    <source>
        <strain evidence="1 2">DSM 100065</strain>
    </source>
</reference>
<dbReference type="PANTHER" id="PTHR35787">
    <property type="entry name" value="GLYCEROL UPTAKE OPERON ANTITERMINATOR REGULATORY PROTEIN"/>
    <property type="match status" value="1"/>
</dbReference>
<dbReference type="GO" id="GO:0006355">
    <property type="term" value="P:regulation of DNA-templated transcription"/>
    <property type="evidence" value="ECO:0007669"/>
    <property type="project" value="InterPro"/>
</dbReference>
<protein>
    <submittedName>
        <fullName evidence="1">Glycerol uptake operon antiterminator</fullName>
    </submittedName>
</protein>
<gene>
    <name evidence="1" type="ORF">CLV47_10222</name>
</gene>
<organism evidence="1 2">
    <name type="scientific">Antricoccus suffuscus</name>
    <dbReference type="NCBI Taxonomy" id="1629062"/>
    <lineage>
        <taxon>Bacteria</taxon>
        <taxon>Bacillati</taxon>
        <taxon>Actinomycetota</taxon>
        <taxon>Actinomycetes</taxon>
        <taxon>Geodermatophilales</taxon>
        <taxon>Antricoccaceae</taxon>
        <taxon>Antricoccus</taxon>
    </lineage>
</organism>
<dbReference type="EMBL" id="PVUE01000002">
    <property type="protein sequence ID" value="PRZ43337.1"/>
    <property type="molecule type" value="Genomic_DNA"/>
</dbReference>
<dbReference type="AlphaFoldDB" id="A0A2T1A4A8"/>
<evidence type="ECO:0000313" key="2">
    <source>
        <dbReference type="Proteomes" id="UP000237752"/>
    </source>
</evidence>
<evidence type="ECO:0000313" key="1">
    <source>
        <dbReference type="EMBL" id="PRZ43337.1"/>
    </source>
</evidence>
<proteinExistence type="predicted"/>
<dbReference type="Gene3D" id="3.20.20.70">
    <property type="entry name" value="Aldolase class I"/>
    <property type="match status" value="1"/>
</dbReference>
<dbReference type="PIRSF" id="PIRSF016897">
    <property type="entry name" value="GlpP"/>
    <property type="match status" value="1"/>
</dbReference>
<dbReference type="Pfam" id="PF04309">
    <property type="entry name" value="G3P_antiterm"/>
    <property type="match status" value="1"/>
</dbReference>
<dbReference type="Proteomes" id="UP000237752">
    <property type="component" value="Unassembled WGS sequence"/>
</dbReference>
<accession>A0A2T1A4A8</accession>
<name>A0A2T1A4A8_9ACTN</name>
<dbReference type="PANTHER" id="PTHR35787:SF1">
    <property type="entry name" value="GLYCEROL UPTAKE OPERON ANTITERMINATOR REGULATORY PROTEIN"/>
    <property type="match status" value="1"/>
</dbReference>